<dbReference type="Gene3D" id="3.30.565.10">
    <property type="entry name" value="Histidine kinase-like ATPase, C-terminal domain"/>
    <property type="match status" value="1"/>
</dbReference>
<keyword evidence="5" id="KW-1133">Transmembrane helix</keyword>
<keyword evidence="2 7" id="KW-0418">Kinase</keyword>
<dbReference type="EMBL" id="BAAAPY010000004">
    <property type="protein sequence ID" value="GAA2076761.1"/>
    <property type="molecule type" value="Genomic_DNA"/>
</dbReference>
<dbReference type="GO" id="GO:0016301">
    <property type="term" value="F:kinase activity"/>
    <property type="evidence" value="ECO:0007669"/>
    <property type="project" value="UniProtKB-KW"/>
</dbReference>
<reference evidence="7 8" key="1">
    <citation type="journal article" date="2019" name="Int. J. Syst. Evol. Microbiol.">
        <title>The Global Catalogue of Microorganisms (GCM) 10K type strain sequencing project: providing services to taxonomists for standard genome sequencing and annotation.</title>
        <authorList>
            <consortium name="The Broad Institute Genomics Platform"/>
            <consortium name="The Broad Institute Genome Sequencing Center for Infectious Disease"/>
            <person name="Wu L."/>
            <person name="Ma J."/>
        </authorList>
    </citation>
    <scope>NUCLEOTIDE SEQUENCE [LARGE SCALE GENOMIC DNA]</scope>
    <source>
        <strain evidence="7 8">JCM 15749</strain>
    </source>
</reference>
<name>A0ABN2VZ04_9ACTN</name>
<evidence type="ECO:0000259" key="6">
    <source>
        <dbReference type="Pfam" id="PF07730"/>
    </source>
</evidence>
<evidence type="ECO:0000256" key="3">
    <source>
        <dbReference type="ARBA" id="ARBA00023012"/>
    </source>
</evidence>
<feature type="transmembrane region" description="Helical" evidence="5">
    <location>
        <begin position="101"/>
        <end position="125"/>
    </location>
</feature>
<keyword evidence="8" id="KW-1185">Reference proteome</keyword>
<dbReference type="InterPro" id="IPR011712">
    <property type="entry name" value="Sig_transdc_His_kin_sub3_dim/P"/>
</dbReference>
<gene>
    <name evidence="7" type="ORF">GCM10009821_15230</name>
</gene>
<sequence length="386" mass="40645">MTAASLETQAAVEPGPASVTASDAGARDPWERWGWVMGAIWLVFLGFPLREVAQVAAPGPVKAAAATAIVVFAAVYVAGLWGMDRRSGPADVHRFSTRVLVLLLLIAVVPAWVIGVEALGLMAFVVSFAMFGLSLRAAAAVSALALLVTALTPVVAGSAEEHWFFTVIVGLVLVSTAMVRVLEERGAEHRAMARHVDLVSERERVARDVHDVLGHSLTVITVKSELAQRLVEDDPARAKAELDDIRRLTRTALAEIRATVAGLRVARLDEELTAASVALHGAGLAADLPEDPEVADPRHRILLAWVLREAVTNVVRHSGARHCVIHLGSTSLVVTDDGAGLGDASEGNGLRGIRERVAAAGGRLVVGPGDLVEGARGVGTRVEVTL</sequence>
<proteinExistence type="predicted"/>
<protein>
    <submittedName>
        <fullName evidence="7">Sensor histidine kinase</fullName>
    </submittedName>
</protein>
<dbReference type="CDD" id="cd16917">
    <property type="entry name" value="HATPase_UhpB-NarQ-NarX-like"/>
    <property type="match status" value="1"/>
</dbReference>
<feature type="transmembrane region" description="Helical" evidence="5">
    <location>
        <begin position="162"/>
        <end position="182"/>
    </location>
</feature>
<dbReference type="RefSeq" id="WP_344326565.1">
    <property type="nucleotide sequence ID" value="NZ_BAAAPY010000004.1"/>
</dbReference>
<feature type="transmembrane region" description="Helical" evidence="5">
    <location>
        <begin position="61"/>
        <end position="81"/>
    </location>
</feature>
<dbReference type="Proteomes" id="UP001501480">
    <property type="component" value="Unassembled WGS sequence"/>
</dbReference>
<accession>A0ABN2VZ04</accession>
<evidence type="ECO:0000256" key="1">
    <source>
        <dbReference type="ARBA" id="ARBA00022679"/>
    </source>
</evidence>
<dbReference type="PANTHER" id="PTHR24421">
    <property type="entry name" value="NITRATE/NITRITE SENSOR PROTEIN NARX-RELATED"/>
    <property type="match status" value="1"/>
</dbReference>
<evidence type="ECO:0000256" key="5">
    <source>
        <dbReference type="SAM" id="Phobius"/>
    </source>
</evidence>
<feature type="region of interest" description="Disordered" evidence="4">
    <location>
        <begin position="1"/>
        <end position="24"/>
    </location>
</feature>
<dbReference type="SUPFAM" id="SSF55874">
    <property type="entry name" value="ATPase domain of HSP90 chaperone/DNA topoisomerase II/histidine kinase"/>
    <property type="match status" value="1"/>
</dbReference>
<comment type="caution">
    <text evidence="7">The sequence shown here is derived from an EMBL/GenBank/DDBJ whole genome shotgun (WGS) entry which is preliminary data.</text>
</comment>
<dbReference type="InterPro" id="IPR050482">
    <property type="entry name" value="Sensor_HK_TwoCompSys"/>
</dbReference>
<keyword evidence="5" id="KW-0812">Transmembrane</keyword>
<evidence type="ECO:0000256" key="4">
    <source>
        <dbReference type="SAM" id="MobiDB-lite"/>
    </source>
</evidence>
<dbReference type="PANTHER" id="PTHR24421:SF63">
    <property type="entry name" value="SENSOR HISTIDINE KINASE DESK"/>
    <property type="match status" value="1"/>
</dbReference>
<keyword evidence="5" id="KW-0472">Membrane</keyword>
<feature type="domain" description="Signal transduction histidine kinase subgroup 3 dimerisation and phosphoacceptor" evidence="6">
    <location>
        <begin position="201"/>
        <end position="265"/>
    </location>
</feature>
<keyword evidence="1" id="KW-0808">Transferase</keyword>
<dbReference type="InterPro" id="IPR036890">
    <property type="entry name" value="HATPase_C_sf"/>
</dbReference>
<keyword evidence="3" id="KW-0902">Two-component regulatory system</keyword>
<dbReference type="Gene3D" id="1.20.5.1930">
    <property type="match status" value="1"/>
</dbReference>
<feature type="transmembrane region" description="Helical" evidence="5">
    <location>
        <begin position="32"/>
        <end position="49"/>
    </location>
</feature>
<feature type="transmembrane region" description="Helical" evidence="5">
    <location>
        <begin position="137"/>
        <end position="156"/>
    </location>
</feature>
<evidence type="ECO:0000256" key="2">
    <source>
        <dbReference type="ARBA" id="ARBA00022777"/>
    </source>
</evidence>
<dbReference type="Pfam" id="PF07730">
    <property type="entry name" value="HisKA_3"/>
    <property type="match status" value="1"/>
</dbReference>
<evidence type="ECO:0000313" key="8">
    <source>
        <dbReference type="Proteomes" id="UP001501480"/>
    </source>
</evidence>
<organism evidence="7 8">
    <name type="scientific">Aeromicrobium halocynthiae</name>
    <dbReference type="NCBI Taxonomy" id="560557"/>
    <lineage>
        <taxon>Bacteria</taxon>
        <taxon>Bacillati</taxon>
        <taxon>Actinomycetota</taxon>
        <taxon>Actinomycetes</taxon>
        <taxon>Propionibacteriales</taxon>
        <taxon>Nocardioidaceae</taxon>
        <taxon>Aeromicrobium</taxon>
    </lineage>
</organism>
<evidence type="ECO:0000313" key="7">
    <source>
        <dbReference type="EMBL" id="GAA2076761.1"/>
    </source>
</evidence>